<dbReference type="RefSeq" id="XP_075106769.1">
    <property type="nucleotide sequence ID" value="XM_075250668.1"/>
</dbReference>
<evidence type="ECO:0000313" key="2">
    <source>
        <dbReference type="RefSeq" id="XP_075106769.1"/>
    </source>
</evidence>
<evidence type="ECO:0000313" key="1">
    <source>
        <dbReference type="Proteomes" id="UP000790787"/>
    </source>
</evidence>
<sequence>MALATECKLLTQKEQLTVHSHAIKVAWHKPLLNFYKLNIDDAFKEKENLGGLGGVFRNHIGHWIAGFQHHCPAISPLQTELEALKEGLNIALTKGFTPQIIETDATKVVNAPEPSIQHNFREGNKVAHKLTKEALNLPKEHQVLV</sequence>
<reference evidence="1" key="1">
    <citation type="journal article" date="2014" name="Nat. Commun.">
        <title>The tobacco genome sequence and its comparison with those of tomato and potato.</title>
        <authorList>
            <person name="Sierro N."/>
            <person name="Battey J.N."/>
            <person name="Ouadi S."/>
            <person name="Bakaher N."/>
            <person name="Bovet L."/>
            <person name="Willig A."/>
            <person name="Goepfert S."/>
            <person name="Peitsch M.C."/>
            <person name="Ivanov N.V."/>
        </authorList>
    </citation>
    <scope>NUCLEOTIDE SEQUENCE [LARGE SCALE GENOMIC DNA]</scope>
</reference>
<accession>A0AC58UB97</accession>
<name>A0AC58UB97_TOBAC</name>
<proteinExistence type="predicted"/>
<protein>
    <submittedName>
        <fullName evidence="2">Uncharacterized protein LOC142179792</fullName>
    </submittedName>
</protein>
<organism evidence="1 2">
    <name type="scientific">Nicotiana tabacum</name>
    <name type="common">Common tobacco</name>
    <dbReference type="NCBI Taxonomy" id="4097"/>
    <lineage>
        <taxon>Eukaryota</taxon>
        <taxon>Viridiplantae</taxon>
        <taxon>Streptophyta</taxon>
        <taxon>Embryophyta</taxon>
        <taxon>Tracheophyta</taxon>
        <taxon>Spermatophyta</taxon>
        <taxon>Magnoliopsida</taxon>
        <taxon>eudicotyledons</taxon>
        <taxon>Gunneridae</taxon>
        <taxon>Pentapetalae</taxon>
        <taxon>asterids</taxon>
        <taxon>lamiids</taxon>
        <taxon>Solanales</taxon>
        <taxon>Solanaceae</taxon>
        <taxon>Nicotianoideae</taxon>
        <taxon>Nicotianeae</taxon>
        <taxon>Nicotiana</taxon>
    </lineage>
</organism>
<gene>
    <name evidence="2" type="primary">LOC142179792</name>
</gene>
<keyword evidence="1" id="KW-1185">Reference proteome</keyword>
<dbReference type="Proteomes" id="UP000790787">
    <property type="component" value="Chromosome 4"/>
</dbReference>
<reference evidence="2" key="2">
    <citation type="submission" date="2025-08" db="UniProtKB">
        <authorList>
            <consortium name="RefSeq"/>
        </authorList>
    </citation>
    <scope>IDENTIFICATION</scope>
    <source>
        <tissue evidence="2">Leaf</tissue>
    </source>
</reference>